<dbReference type="AlphaFoldDB" id="A0A9R1HRD0"/>
<comment type="caution">
    <text evidence="1">The sequence shown here is derived from an EMBL/GenBank/DDBJ whole genome shotgun (WGS) entry which is preliminary data.</text>
</comment>
<reference evidence="1" key="1">
    <citation type="journal article" date="2017" name="Gigascience">
        <title>The first near-complete assembly of the hexaploid bread wheat genome, Triticum aestivum.</title>
        <authorList>
            <person name="Zimin A.V."/>
            <person name="Puiu D."/>
            <person name="Hall R."/>
            <person name="Kingan S."/>
            <person name="Clavijo B.J."/>
            <person name="Salzberg S.L."/>
        </authorList>
    </citation>
    <scope>NUCLEOTIDE SEQUENCE</scope>
    <source>
        <tissue evidence="1">Leaf</tissue>
    </source>
</reference>
<protein>
    <submittedName>
        <fullName evidence="1">Uncharacterized protein</fullName>
    </submittedName>
</protein>
<name>A0A9R1HRD0_WHEAT</name>
<gene>
    <name evidence="1" type="ORF">CFC21_076113</name>
</gene>
<dbReference type="EMBL" id="CM022225">
    <property type="protein sequence ID" value="KAF7070608.1"/>
    <property type="molecule type" value="Genomic_DNA"/>
</dbReference>
<proteinExistence type="predicted"/>
<reference evidence="1" key="2">
    <citation type="submission" date="2020-03" db="EMBL/GenBank/DDBJ databases">
        <title>The second near-complete assembly of the hexaploid bread wheat (Triticum aestivum) genome.</title>
        <authorList>
            <person name="Zimin A.V."/>
            <person name="Puiu D."/>
            <person name="Shumante A."/>
            <person name="Alonge M."/>
            <person name="Salzberg S.L."/>
        </authorList>
    </citation>
    <scope>NUCLEOTIDE SEQUENCE</scope>
    <source>
        <tissue evidence="1">Leaf</tissue>
    </source>
</reference>
<dbReference type="Proteomes" id="UP000815260">
    <property type="component" value="Chromosome 5D"/>
</dbReference>
<organism evidence="1">
    <name type="scientific">Triticum aestivum</name>
    <name type="common">Wheat</name>
    <dbReference type="NCBI Taxonomy" id="4565"/>
    <lineage>
        <taxon>Eukaryota</taxon>
        <taxon>Viridiplantae</taxon>
        <taxon>Streptophyta</taxon>
        <taxon>Embryophyta</taxon>
        <taxon>Tracheophyta</taxon>
        <taxon>Spermatophyta</taxon>
        <taxon>Magnoliopsida</taxon>
        <taxon>Liliopsida</taxon>
        <taxon>Poales</taxon>
        <taxon>Poaceae</taxon>
        <taxon>BOP clade</taxon>
        <taxon>Pooideae</taxon>
        <taxon>Triticodae</taxon>
        <taxon>Triticeae</taxon>
        <taxon>Triticinae</taxon>
        <taxon>Triticum</taxon>
    </lineage>
</organism>
<sequence length="17" mass="1700">MVPDASSCCSADSISRA</sequence>
<accession>A0A9R1HRD0</accession>
<evidence type="ECO:0000313" key="1">
    <source>
        <dbReference type="EMBL" id="KAF7070608.1"/>
    </source>
</evidence>
<feature type="non-terminal residue" evidence="1">
    <location>
        <position position="17"/>
    </location>
</feature>